<protein>
    <submittedName>
        <fullName evidence="1">Uncharacterized protein</fullName>
    </submittedName>
</protein>
<dbReference type="AlphaFoldDB" id="A0A160U073"/>
<organism evidence="1">
    <name type="scientific">hydrothermal vent metagenome</name>
    <dbReference type="NCBI Taxonomy" id="652676"/>
    <lineage>
        <taxon>unclassified sequences</taxon>
        <taxon>metagenomes</taxon>
        <taxon>ecological metagenomes</taxon>
    </lineage>
</organism>
<accession>A0A160U073</accession>
<proteinExistence type="predicted"/>
<evidence type="ECO:0000313" key="1">
    <source>
        <dbReference type="EMBL" id="CUS56811.1"/>
    </source>
</evidence>
<reference evidence="1" key="1">
    <citation type="submission" date="2015-10" db="EMBL/GenBank/DDBJ databases">
        <authorList>
            <person name="Gilbert D.G."/>
        </authorList>
    </citation>
    <scope>NUCLEOTIDE SEQUENCE</scope>
</reference>
<dbReference type="EMBL" id="CZQD01000032">
    <property type="protein sequence ID" value="CUS56811.1"/>
    <property type="molecule type" value="Genomic_DNA"/>
</dbReference>
<name>A0A160U073_9ZZZZ</name>
<gene>
    <name evidence="1" type="ORF">MGWOODY_Hyp2212</name>
</gene>
<sequence length="101" mass="10679">MRTHLAAIALIAPLIACEPTPPIVGGPCSYETTIISATVTEVDEDGALFDGPEGELWVPASYLGTLPEVGETLTLKRDQITQGTCTPEMYEVVAADVSDED</sequence>